<dbReference type="OrthoDB" id="5289235at2"/>
<dbReference type="PANTHER" id="PTHR38731">
    <property type="entry name" value="LIPL45-RELATED LIPOPROTEIN-RELATED"/>
    <property type="match status" value="1"/>
</dbReference>
<dbReference type="SMR" id="M4V7C9"/>
<evidence type="ECO:0000313" key="2">
    <source>
        <dbReference type="EMBL" id="AGH95302.1"/>
    </source>
</evidence>
<dbReference type="RefSeq" id="WP_015469792.1">
    <property type="nucleotide sequence ID" value="NC_020813.1"/>
</dbReference>
<protein>
    <recommendedName>
        <fullName evidence="1">FecR protein domain-containing protein</fullName>
    </recommendedName>
</protein>
<dbReference type="HOGENOM" id="CLU_1010702_0_0_7"/>
<dbReference type="AlphaFoldDB" id="M4V7C9"/>
<dbReference type="eggNOG" id="COG4254">
    <property type="taxonomic scope" value="Bacteria"/>
</dbReference>
<evidence type="ECO:0000259" key="1">
    <source>
        <dbReference type="Pfam" id="PF04773"/>
    </source>
</evidence>
<dbReference type="Gene3D" id="2.60.120.1440">
    <property type="match status" value="1"/>
</dbReference>
<dbReference type="Pfam" id="PF04773">
    <property type="entry name" value="FecR"/>
    <property type="match status" value="1"/>
</dbReference>
<evidence type="ECO:0000313" key="3">
    <source>
        <dbReference type="Proteomes" id="UP000012040"/>
    </source>
</evidence>
<gene>
    <name evidence="2" type="ORF">A11Q_1086</name>
</gene>
<dbReference type="KEGG" id="bex:A11Q_1086"/>
<name>M4V7C9_9BACT</name>
<feature type="domain" description="FecR protein" evidence="1">
    <location>
        <begin position="53"/>
        <end position="154"/>
    </location>
</feature>
<dbReference type="Proteomes" id="UP000012040">
    <property type="component" value="Chromosome"/>
</dbReference>
<dbReference type="PATRIC" id="fig|1184267.3.peg.1099"/>
<keyword evidence="3" id="KW-1185">Reference proteome</keyword>
<dbReference type="PANTHER" id="PTHR38731:SF1">
    <property type="entry name" value="FECR PROTEIN DOMAIN-CONTAINING PROTEIN"/>
    <property type="match status" value="1"/>
</dbReference>
<reference evidence="2 3" key="1">
    <citation type="journal article" date="2013" name="ISME J.">
        <title>By their genes ye shall know them: genomic signatures of predatory bacteria.</title>
        <authorList>
            <person name="Pasternak Z."/>
            <person name="Pietrokovski S."/>
            <person name="Rotem O."/>
            <person name="Gophna U."/>
            <person name="Lurie-Weinberger M.N."/>
            <person name="Jurkevitch E."/>
        </authorList>
    </citation>
    <scope>NUCLEOTIDE SEQUENCE [LARGE SCALE GENOMIC DNA]</scope>
    <source>
        <strain evidence="2 3">JSS</strain>
    </source>
</reference>
<organism evidence="2 3">
    <name type="scientific">Pseudobdellovibrio exovorus JSS</name>
    <dbReference type="NCBI Taxonomy" id="1184267"/>
    <lineage>
        <taxon>Bacteria</taxon>
        <taxon>Pseudomonadati</taxon>
        <taxon>Bdellovibrionota</taxon>
        <taxon>Bdellovibrionia</taxon>
        <taxon>Bdellovibrionales</taxon>
        <taxon>Pseudobdellovibrionaceae</taxon>
        <taxon>Pseudobdellovibrio</taxon>
    </lineage>
</organism>
<proteinExistence type="predicted"/>
<dbReference type="InterPro" id="IPR006860">
    <property type="entry name" value="FecR"/>
</dbReference>
<sequence length="275" mass="29748">MKVFLYVLVLFNPLMLWASEHGVFMVVKGSVKIQGPSSVSEAKVGSKIHEGETVVTGDDSRAKIVMTDRNIINISPNTQLKIEKYSNTSKDKNVRLNLIEGKVRNNVEQKYDNKNSKFEVRTATAVAGVRGTQFITSYNSSTRVTEVITLKGQVSFASLSSVQQGTAASGSGEVVVGRGEKSEVQDGGANVNPTPPAKVPVQEIRQIETDTNVRKDSVKNEVKVDTPAATVGATTPVTTAPLKDLTKESNQLIEGATNRKFDKSKIKIITQPEGN</sequence>
<accession>M4V7C9</accession>
<dbReference type="STRING" id="1184267.A11Q_1086"/>
<dbReference type="EMBL" id="CP003537">
    <property type="protein sequence ID" value="AGH95302.1"/>
    <property type="molecule type" value="Genomic_DNA"/>
</dbReference>